<dbReference type="AlphaFoldDB" id="A0A2U3QJB5"/>
<dbReference type="GO" id="GO:0010468">
    <property type="term" value="P:regulation of gene expression"/>
    <property type="evidence" value="ECO:0007669"/>
    <property type="project" value="TreeGrafter"/>
</dbReference>
<comment type="similarity">
    <text evidence="2">Belongs to the ribonuclease III family.</text>
</comment>
<evidence type="ECO:0000256" key="8">
    <source>
        <dbReference type="ARBA" id="ARBA00022884"/>
    </source>
</evidence>
<protein>
    <recommendedName>
        <fullName evidence="9">Ribonuclease 3</fullName>
        <ecNumber evidence="9">3.1.26.3</ecNumber>
    </recommendedName>
    <alternativeName>
        <fullName evidence="9">Ribonuclease III</fullName>
        <shortName evidence="9">RNase III</shortName>
    </alternativeName>
</protein>
<dbReference type="Gene3D" id="3.30.160.20">
    <property type="match status" value="1"/>
</dbReference>
<dbReference type="SUPFAM" id="SSF69065">
    <property type="entry name" value="RNase III domain-like"/>
    <property type="match status" value="1"/>
</dbReference>
<feature type="domain" description="DRBM" evidence="10">
    <location>
        <begin position="166"/>
        <end position="235"/>
    </location>
</feature>
<keyword evidence="8 9" id="KW-0694">RNA-binding</keyword>
<dbReference type="NCBIfam" id="TIGR02191">
    <property type="entry name" value="RNaseIII"/>
    <property type="match status" value="1"/>
</dbReference>
<dbReference type="EMBL" id="OUUY01000105">
    <property type="protein sequence ID" value="SPQ01478.1"/>
    <property type="molecule type" value="Genomic_DNA"/>
</dbReference>
<dbReference type="PROSITE" id="PS00517">
    <property type="entry name" value="RNASE_3_1"/>
    <property type="match status" value="1"/>
</dbReference>
<dbReference type="Pfam" id="PF14622">
    <property type="entry name" value="Ribonucleas_3_3"/>
    <property type="match status" value="1"/>
</dbReference>
<keyword evidence="9" id="KW-0819">tRNA processing</keyword>
<dbReference type="GO" id="GO:0046872">
    <property type="term" value="F:metal ion binding"/>
    <property type="evidence" value="ECO:0007669"/>
    <property type="project" value="UniProtKB-KW"/>
</dbReference>
<evidence type="ECO:0000256" key="9">
    <source>
        <dbReference type="HAMAP-Rule" id="MF_00104"/>
    </source>
</evidence>
<dbReference type="InterPro" id="IPR011907">
    <property type="entry name" value="RNase_III"/>
</dbReference>
<evidence type="ECO:0000256" key="5">
    <source>
        <dbReference type="ARBA" id="ARBA00022722"/>
    </source>
</evidence>
<evidence type="ECO:0000256" key="4">
    <source>
        <dbReference type="ARBA" id="ARBA00022664"/>
    </source>
</evidence>
<dbReference type="InterPro" id="IPR000999">
    <property type="entry name" value="RNase_III_dom"/>
</dbReference>
<comment type="subunit">
    <text evidence="9">Homodimer.</text>
</comment>
<dbReference type="GO" id="GO:0005737">
    <property type="term" value="C:cytoplasm"/>
    <property type="evidence" value="ECO:0007669"/>
    <property type="project" value="UniProtKB-SubCell"/>
</dbReference>
<evidence type="ECO:0000313" key="12">
    <source>
        <dbReference type="EMBL" id="SPQ01478.1"/>
    </source>
</evidence>
<dbReference type="Proteomes" id="UP000245125">
    <property type="component" value="Unassembled WGS sequence"/>
</dbReference>
<dbReference type="SMART" id="SM00358">
    <property type="entry name" value="DSRM"/>
    <property type="match status" value="1"/>
</dbReference>
<dbReference type="SMART" id="SM00535">
    <property type="entry name" value="RIBOc"/>
    <property type="match status" value="1"/>
</dbReference>
<feature type="binding site" evidence="9">
    <location>
        <position position="52"/>
    </location>
    <ligand>
        <name>Mg(2+)</name>
        <dbReference type="ChEBI" id="CHEBI:18420"/>
    </ligand>
</feature>
<organism evidence="12 13">
    <name type="scientific">Candidatus Sulfobium mesophilum</name>
    <dbReference type="NCBI Taxonomy" id="2016548"/>
    <lineage>
        <taxon>Bacteria</taxon>
        <taxon>Pseudomonadati</taxon>
        <taxon>Nitrospirota</taxon>
        <taxon>Nitrospiria</taxon>
        <taxon>Nitrospirales</taxon>
        <taxon>Nitrospiraceae</taxon>
        <taxon>Candidatus Sulfobium</taxon>
    </lineage>
</organism>
<evidence type="ECO:0000256" key="1">
    <source>
        <dbReference type="ARBA" id="ARBA00000109"/>
    </source>
</evidence>
<feature type="domain" description="RNase III" evidence="11">
    <location>
        <begin position="10"/>
        <end position="139"/>
    </location>
</feature>
<dbReference type="InterPro" id="IPR036389">
    <property type="entry name" value="RNase_III_sf"/>
</dbReference>
<evidence type="ECO:0000259" key="10">
    <source>
        <dbReference type="PROSITE" id="PS50137"/>
    </source>
</evidence>
<dbReference type="PROSITE" id="PS50142">
    <property type="entry name" value="RNASE_3_2"/>
    <property type="match status" value="1"/>
</dbReference>
<evidence type="ECO:0000256" key="7">
    <source>
        <dbReference type="ARBA" id="ARBA00022801"/>
    </source>
</evidence>
<keyword evidence="3 9" id="KW-0698">rRNA processing</keyword>
<dbReference type="GO" id="GO:0003725">
    <property type="term" value="F:double-stranded RNA binding"/>
    <property type="evidence" value="ECO:0007669"/>
    <property type="project" value="TreeGrafter"/>
</dbReference>
<keyword evidence="6 9" id="KW-0255">Endonuclease</keyword>
<dbReference type="FunFam" id="1.10.1520.10:FF:000001">
    <property type="entry name" value="Ribonuclease 3"/>
    <property type="match status" value="1"/>
</dbReference>
<comment type="function">
    <text evidence="9">Digests double-stranded RNA. Involved in the processing of primary rRNA transcript to yield the immediate precursors to the large and small rRNAs (23S and 16S). Processes some mRNAs, and tRNAs when they are encoded in the rRNA operon. Processes pre-crRNA and tracrRNA of type II CRISPR loci if present in the organism.</text>
</comment>
<evidence type="ECO:0000259" key="11">
    <source>
        <dbReference type="PROSITE" id="PS50142"/>
    </source>
</evidence>
<evidence type="ECO:0000256" key="2">
    <source>
        <dbReference type="ARBA" id="ARBA00010183"/>
    </source>
</evidence>
<dbReference type="PROSITE" id="PS50137">
    <property type="entry name" value="DS_RBD"/>
    <property type="match status" value="1"/>
</dbReference>
<keyword evidence="9" id="KW-0699">rRNA-binding</keyword>
<comment type="subcellular location">
    <subcellularLocation>
        <location evidence="9">Cytoplasm</location>
    </subcellularLocation>
</comment>
<proteinExistence type="inferred from homology"/>
<dbReference type="CDD" id="cd10845">
    <property type="entry name" value="DSRM_RNAse_III_family"/>
    <property type="match status" value="1"/>
</dbReference>
<feature type="active site" evidence="9">
    <location>
        <position position="128"/>
    </location>
</feature>
<feature type="binding site" evidence="9">
    <location>
        <position position="128"/>
    </location>
    <ligand>
        <name>Mg(2+)</name>
        <dbReference type="ChEBI" id="CHEBI:18420"/>
    </ligand>
</feature>
<dbReference type="CDD" id="cd00593">
    <property type="entry name" value="RIBOc"/>
    <property type="match status" value="1"/>
</dbReference>
<dbReference type="HAMAP" id="MF_00104">
    <property type="entry name" value="RNase_III"/>
    <property type="match status" value="1"/>
</dbReference>
<keyword evidence="9" id="KW-0963">Cytoplasm</keyword>
<keyword evidence="9" id="KW-0460">Magnesium</keyword>
<evidence type="ECO:0000256" key="3">
    <source>
        <dbReference type="ARBA" id="ARBA00022552"/>
    </source>
</evidence>
<comment type="catalytic activity">
    <reaction evidence="1 9">
        <text>Endonucleolytic cleavage to 5'-phosphomonoester.</text>
        <dbReference type="EC" id="3.1.26.3"/>
    </reaction>
</comment>
<dbReference type="GO" id="GO:0008033">
    <property type="term" value="P:tRNA processing"/>
    <property type="evidence" value="ECO:0007669"/>
    <property type="project" value="UniProtKB-KW"/>
</dbReference>
<keyword evidence="7 9" id="KW-0378">Hydrolase</keyword>
<reference evidence="13" key="1">
    <citation type="submission" date="2018-03" db="EMBL/GenBank/DDBJ databases">
        <authorList>
            <person name="Zecchin S."/>
        </authorList>
    </citation>
    <scope>NUCLEOTIDE SEQUENCE [LARGE SCALE GENOMIC DNA]</scope>
</reference>
<keyword evidence="4 9" id="KW-0507">mRNA processing</keyword>
<dbReference type="InterPro" id="IPR014720">
    <property type="entry name" value="dsRBD_dom"/>
</dbReference>
<keyword evidence="9" id="KW-0479">Metal-binding</keyword>
<feature type="binding site" evidence="9">
    <location>
        <position position="125"/>
    </location>
    <ligand>
        <name>Mg(2+)</name>
        <dbReference type="ChEBI" id="CHEBI:18420"/>
    </ligand>
</feature>
<comment type="cofactor">
    <cofactor evidence="9">
        <name>Mg(2+)</name>
        <dbReference type="ChEBI" id="CHEBI:18420"/>
    </cofactor>
</comment>
<name>A0A2U3QJB5_9BACT</name>
<dbReference type="GO" id="GO:0004525">
    <property type="term" value="F:ribonuclease III activity"/>
    <property type="evidence" value="ECO:0007669"/>
    <property type="project" value="UniProtKB-UniRule"/>
</dbReference>
<dbReference type="GO" id="GO:0019843">
    <property type="term" value="F:rRNA binding"/>
    <property type="evidence" value="ECO:0007669"/>
    <property type="project" value="UniProtKB-KW"/>
</dbReference>
<dbReference type="PANTHER" id="PTHR11207">
    <property type="entry name" value="RIBONUCLEASE III"/>
    <property type="match status" value="1"/>
</dbReference>
<feature type="active site" evidence="9">
    <location>
        <position position="56"/>
    </location>
</feature>
<sequence>MTNPKTQRKLEDLENKLSYSFVNRDLLDEALTHKSYYHEHRTKTPYCNERLEFLGDSVIGLIVVEYLFLMKARHEESILAKMKSYLVCESVLADIAVSISLGRYILLGKGEDSTGGRIKKSILSDTFEAVIGAVYLDAGFEKTREIVLSFFRERIKKVAEEGEMYDYKTELQERTQLVYGVLPEYRVIKEQGMEHKRVFTVAVSLDGRELGVASGKKKKEAEALAAKEALQKLKG</sequence>
<dbReference type="EC" id="3.1.26.3" evidence="9"/>
<dbReference type="GO" id="GO:0006397">
    <property type="term" value="P:mRNA processing"/>
    <property type="evidence" value="ECO:0007669"/>
    <property type="project" value="UniProtKB-UniRule"/>
</dbReference>
<accession>A0A2U3QJB5</accession>
<keyword evidence="13" id="KW-1185">Reference proteome</keyword>
<dbReference type="SUPFAM" id="SSF54768">
    <property type="entry name" value="dsRNA-binding domain-like"/>
    <property type="match status" value="1"/>
</dbReference>
<dbReference type="PANTHER" id="PTHR11207:SF0">
    <property type="entry name" value="RIBONUCLEASE 3"/>
    <property type="match status" value="1"/>
</dbReference>
<dbReference type="GO" id="GO:0006364">
    <property type="term" value="P:rRNA processing"/>
    <property type="evidence" value="ECO:0007669"/>
    <property type="project" value="UniProtKB-UniRule"/>
</dbReference>
<dbReference type="Pfam" id="PF00035">
    <property type="entry name" value="dsrm"/>
    <property type="match status" value="1"/>
</dbReference>
<gene>
    <name evidence="9 12" type="primary">rnc</name>
    <name evidence="12" type="ORF">NBG4_570004</name>
</gene>
<keyword evidence="5 9" id="KW-0540">Nuclease</keyword>
<dbReference type="Gene3D" id="1.10.1520.10">
    <property type="entry name" value="Ribonuclease III domain"/>
    <property type="match status" value="1"/>
</dbReference>
<evidence type="ECO:0000313" key="13">
    <source>
        <dbReference type="Proteomes" id="UP000245125"/>
    </source>
</evidence>
<evidence type="ECO:0000256" key="6">
    <source>
        <dbReference type="ARBA" id="ARBA00022759"/>
    </source>
</evidence>